<dbReference type="NCBIfam" id="TIGR01511">
    <property type="entry name" value="ATPase-IB1_Cu"/>
    <property type="match status" value="1"/>
</dbReference>
<evidence type="ECO:0000256" key="23">
    <source>
        <dbReference type="SAM" id="MobiDB-lite"/>
    </source>
</evidence>
<evidence type="ECO:0000256" key="4">
    <source>
        <dbReference type="ARBA" id="ARBA00022448"/>
    </source>
</evidence>
<keyword evidence="14 22" id="KW-1133">Transmembrane helix</keyword>
<dbReference type="InterPro" id="IPR044492">
    <property type="entry name" value="P_typ_ATPase_HD_dom"/>
</dbReference>
<dbReference type="InterPro" id="IPR008250">
    <property type="entry name" value="ATPase_P-typ_transduc_dom_A_sf"/>
</dbReference>
<dbReference type="PROSITE" id="PS00154">
    <property type="entry name" value="ATPASE_E1_E2"/>
    <property type="match status" value="1"/>
</dbReference>
<dbReference type="SFLD" id="SFLDS00003">
    <property type="entry name" value="Haloacid_Dehalogenase"/>
    <property type="match status" value="1"/>
</dbReference>
<keyword evidence="4" id="KW-0813">Transport</keyword>
<dbReference type="InterPro" id="IPR018303">
    <property type="entry name" value="ATPase_P-typ_P_site"/>
</dbReference>
<dbReference type="Pfam" id="PF00702">
    <property type="entry name" value="Hydrolase"/>
    <property type="match status" value="1"/>
</dbReference>
<evidence type="ECO:0000256" key="20">
    <source>
        <dbReference type="ARBA" id="ARBA00057500"/>
    </source>
</evidence>
<keyword evidence="6" id="KW-0597">Phosphoprotein</keyword>
<dbReference type="Gene3D" id="2.70.150.10">
    <property type="entry name" value="Calcium-transporting ATPase, cytoplasmic transduction domain A"/>
    <property type="match status" value="1"/>
</dbReference>
<accession>A0A7J9UWL5</accession>
<dbReference type="PANTHER" id="PTHR43520">
    <property type="entry name" value="ATP7, ISOFORM B"/>
    <property type="match status" value="1"/>
</dbReference>
<evidence type="ECO:0000256" key="17">
    <source>
        <dbReference type="ARBA" id="ARBA00023136"/>
    </source>
</evidence>
<dbReference type="NCBIfam" id="TIGR01494">
    <property type="entry name" value="ATPase_P-type"/>
    <property type="match status" value="1"/>
</dbReference>
<evidence type="ECO:0000256" key="9">
    <source>
        <dbReference type="ARBA" id="ARBA00022741"/>
    </source>
</evidence>
<keyword evidence="11 22" id="KW-0067">ATP-binding</keyword>
<dbReference type="GO" id="GO:0055070">
    <property type="term" value="P:copper ion homeostasis"/>
    <property type="evidence" value="ECO:0007669"/>
    <property type="project" value="TreeGrafter"/>
</dbReference>
<name>A0A7J9UWL5_9MICO</name>
<dbReference type="CDD" id="cd00371">
    <property type="entry name" value="HMA"/>
    <property type="match status" value="1"/>
</dbReference>
<dbReference type="SFLD" id="SFLDG00002">
    <property type="entry name" value="C1.7:_P-type_atpase_like"/>
    <property type="match status" value="1"/>
</dbReference>
<keyword evidence="8 22" id="KW-0479">Metal-binding</keyword>
<dbReference type="InterPro" id="IPR023298">
    <property type="entry name" value="ATPase_P-typ_TM_dom_sf"/>
</dbReference>
<gene>
    <name evidence="25" type="ORF">GB882_05440</name>
</gene>
<evidence type="ECO:0000313" key="26">
    <source>
        <dbReference type="Proteomes" id="UP000429644"/>
    </source>
</evidence>
<dbReference type="SFLD" id="SFLDF00027">
    <property type="entry name" value="p-type_atpase"/>
    <property type="match status" value="1"/>
</dbReference>
<feature type="transmembrane region" description="Helical" evidence="22">
    <location>
        <begin position="197"/>
        <end position="216"/>
    </location>
</feature>
<dbReference type="Proteomes" id="UP000429644">
    <property type="component" value="Unassembled WGS sequence"/>
</dbReference>
<evidence type="ECO:0000256" key="8">
    <source>
        <dbReference type="ARBA" id="ARBA00022723"/>
    </source>
</evidence>
<feature type="transmembrane region" description="Helical" evidence="22">
    <location>
        <begin position="408"/>
        <end position="431"/>
    </location>
</feature>
<organism evidence="25 26">
    <name type="scientific">Georgenia ruanii</name>
    <dbReference type="NCBI Taxonomy" id="348442"/>
    <lineage>
        <taxon>Bacteria</taxon>
        <taxon>Bacillati</taxon>
        <taxon>Actinomycetota</taxon>
        <taxon>Actinomycetes</taxon>
        <taxon>Micrococcales</taxon>
        <taxon>Bogoriellaceae</taxon>
        <taxon>Georgenia</taxon>
    </lineage>
</organism>
<dbReference type="InterPro" id="IPR017969">
    <property type="entry name" value="Heavy-metal-associated_CS"/>
</dbReference>
<feature type="region of interest" description="Disordered" evidence="23">
    <location>
        <begin position="78"/>
        <end position="116"/>
    </location>
</feature>
<feature type="transmembrane region" description="Helical" evidence="22">
    <location>
        <begin position="159"/>
        <end position="177"/>
    </location>
</feature>
<evidence type="ECO:0000256" key="15">
    <source>
        <dbReference type="ARBA" id="ARBA00023008"/>
    </source>
</evidence>
<dbReference type="PROSITE" id="PS01047">
    <property type="entry name" value="HMA_1"/>
    <property type="match status" value="1"/>
</dbReference>
<dbReference type="Pfam" id="PF00403">
    <property type="entry name" value="HMA"/>
    <property type="match status" value="1"/>
</dbReference>
<keyword evidence="9 22" id="KW-0547">Nucleotide-binding</keyword>
<evidence type="ECO:0000256" key="13">
    <source>
        <dbReference type="ARBA" id="ARBA00022967"/>
    </source>
</evidence>
<evidence type="ECO:0000256" key="18">
    <source>
        <dbReference type="ARBA" id="ARBA00033239"/>
    </source>
</evidence>
<dbReference type="EMBL" id="WHPD01001197">
    <property type="protein sequence ID" value="MPV88104.1"/>
    <property type="molecule type" value="Genomic_DNA"/>
</dbReference>
<dbReference type="OrthoDB" id="7059309at2"/>
<dbReference type="SUPFAM" id="SSF81653">
    <property type="entry name" value="Calcium ATPase, transduction domain A"/>
    <property type="match status" value="1"/>
</dbReference>
<dbReference type="CDD" id="cd02094">
    <property type="entry name" value="P-type_ATPase_Cu-like"/>
    <property type="match status" value="1"/>
</dbReference>
<dbReference type="GO" id="GO:0005886">
    <property type="term" value="C:plasma membrane"/>
    <property type="evidence" value="ECO:0007669"/>
    <property type="project" value="UniProtKB-SubCell"/>
</dbReference>
<keyword evidence="26" id="KW-1185">Reference proteome</keyword>
<dbReference type="Gene3D" id="3.40.50.1000">
    <property type="entry name" value="HAD superfamily/HAD-like"/>
    <property type="match status" value="1"/>
</dbReference>
<dbReference type="GO" id="GO:0016887">
    <property type="term" value="F:ATP hydrolysis activity"/>
    <property type="evidence" value="ECO:0007669"/>
    <property type="project" value="InterPro"/>
</dbReference>
<dbReference type="InterPro" id="IPR059000">
    <property type="entry name" value="ATPase_P-type_domA"/>
</dbReference>
<dbReference type="PANTHER" id="PTHR43520:SF8">
    <property type="entry name" value="P-TYPE CU(+) TRANSPORTER"/>
    <property type="match status" value="1"/>
</dbReference>
<dbReference type="GO" id="GO:0043682">
    <property type="term" value="F:P-type divalent copper transporter activity"/>
    <property type="evidence" value="ECO:0007669"/>
    <property type="project" value="TreeGrafter"/>
</dbReference>
<dbReference type="InterPro" id="IPR036163">
    <property type="entry name" value="HMA_dom_sf"/>
</dbReference>
<dbReference type="SUPFAM" id="SSF56784">
    <property type="entry name" value="HAD-like"/>
    <property type="match status" value="1"/>
</dbReference>
<proteinExistence type="inferred from homology"/>
<dbReference type="FunFam" id="3.40.50.1000:FF:000144">
    <property type="entry name" value="copper-transporting ATPase 1 isoform X2"/>
    <property type="match status" value="1"/>
</dbReference>
<evidence type="ECO:0000256" key="16">
    <source>
        <dbReference type="ARBA" id="ARBA00023065"/>
    </source>
</evidence>
<dbReference type="GO" id="GO:0005524">
    <property type="term" value="F:ATP binding"/>
    <property type="evidence" value="ECO:0007669"/>
    <property type="project" value="UniProtKB-UniRule"/>
</dbReference>
<protein>
    <recommendedName>
        <fullName evidence="21">Probable copper-exporting P-type ATPase V</fullName>
        <ecNumber evidence="3">7.2.2.8</ecNumber>
    </recommendedName>
    <alternativeName>
        <fullName evidence="18">Cu(+)-exporting ATPase</fullName>
    </alternativeName>
</protein>
<dbReference type="InterPro" id="IPR001757">
    <property type="entry name" value="P_typ_ATPase"/>
</dbReference>
<evidence type="ECO:0000256" key="22">
    <source>
        <dbReference type="RuleBase" id="RU362081"/>
    </source>
</evidence>
<evidence type="ECO:0000256" key="6">
    <source>
        <dbReference type="ARBA" id="ARBA00022553"/>
    </source>
</evidence>
<evidence type="ECO:0000313" key="25">
    <source>
        <dbReference type="EMBL" id="MPV88104.1"/>
    </source>
</evidence>
<dbReference type="InterPro" id="IPR023214">
    <property type="entry name" value="HAD_sf"/>
</dbReference>
<keyword evidence="5 22" id="KW-1003">Cell membrane</keyword>
<comment type="function">
    <text evidence="20">Necessary for copper homeostasis and likely functions as a copper exporter. Also required for full virulence.</text>
</comment>
<comment type="similarity">
    <text evidence="2 22">Belongs to the cation transport ATPase (P-type) (TC 3.A.3) family. Type IB subfamily.</text>
</comment>
<dbReference type="GO" id="GO:0140581">
    <property type="term" value="F:P-type monovalent copper transporter activity"/>
    <property type="evidence" value="ECO:0007669"/>
    <property type="project" value="UniProtKB-EC"/>
</dbReference>
<evidence type="ECO:0000259" key="24">
    <source>
        <dbReference type="PROSITE" id="PS50846"/>
    </source>
</evidence>
<dbReference type="PRINTS" id="PR00119">
    <property type="entry name" value="CATATPASE"/>
</dbReference>
<dbReference type="PRINTS" id="PR00943">
    <property type="entry name" value="CUATPASE"/>
</dbReference>
<reference evidence="25 26" key="1">
    <citation type="submission" date="2019-10" db="EMBL/GenBank/DDBJ databases">
        <title>Georgenia wutianyii sp. nov. and Georgenia yuyongxinii sp. nov. isolated from plateau pika (Ochotona curzoniae) in the Qinghai-Tibet plateau of China.</title>
        <authorList>
            <person name="Tian Z."/>
        </authorList>
    </citation>
    <scope>NUCLEOTIDE SEQUENCE [LARGE SCALE GENOMIC DNA]</scope>
    <source>
        <strain evidence="25 26">JCM 15130</strain>
    </source>
</reference>
<keyword evidence="17 22" id="KW-0472">Membrane</keyword>
<dbReference type="InterPro" id="IPR023299">
    <property type="entry name" value="ATPase_P-typ_cyto_dom_N"/>
</dbReference>
<feature type="transmembrane region" description="Helical" evidence="22">
    <location>
        <begin position="750"/>
        <end position="772"/>
    </location>
</feature>
<dbReference type="Gene3D" id="3.40.1110.10">
    <property type="entry name" value="Calcium-transporting ATPase, cytoplasmic domain N"/>
    <property type="match status" value="1"/>
</dbReference>
<evidence type="ECO:0000256" key="5">
    <source>
        <dbReference type="ARBA" id="ARBA00022475"/>
    </source>
</evidence>
<dbReference type="InterPro" id="IPR006121">
    <property type="entry name" value="HMA_dom"/>
</dbReference>
<feature type="transmembrane region" description="Helical" evidence="22">
    <location>
        <begin position="724"/>
        <end position="744"/>
    </location>
</feature>
<evidence type="ECO:0000256" key="7">
    <source>
        <dbReference type="ARBA" id="ARBA00022692"/>
    </source>
</evidence>
<evidence type="ECO:0000256" key="1">
    <source>
        <dbReference type="ARBA" id="ARBA00004651"/>
    </source>
</evidence>
<evidence type="ECO:0000256" key="2">
    <source>
        <dbReference type="ARBA" id="ARBA00006024"/>
    </source>
</evidence>
<dbReference type="FunFam" id="2.70.150.10:FF:000020">
    <property type="entry name" value="Copper-exporting P-type ATPase A"/>
    <property type="match status" value="1"/>
</dbReference>
<sequence length="1120" mass="115462">MSAPAPGPAATTAAVERTFDIGGMTCASCVGRVQKALGRVDGVVAATVNLATETATVSYDPAVADVATMTAAVTRAGYTAAPRPAPRPDGDGTRADAAAGTGGAAAPDPRGQDPEADALDARRDAEIARLGRRWTVALAVGLGLMAVMYVPIHLDTMDWLMPLLLVVATVVQLWAGADIYRAAWTAARHRATSMNTLVALGTGVAYGYSALVTLWPGPAERWGLPLHVYFETALVVVALVLLGRWLELRAKKRTAASLRALARLAPRTARVVRDGAERDVPLEDVRVGDVVRVRPGEQVPVDGVVTDGASAVDESMLTGESVPVEKTTGDAVIGATVNRTGTLLVRADAVGSDGTLAQIIRLVEDAQGTKPPMQQLVDKVAAWFVPAVLLAAAVTFAAWLTWGPAEDRLVLAITATVAVLIIACPCALGLATPTAVMVGTGKAAELGILVGDGQALETARRVSAVVLDKTGTLTRGRPALVDLHPVDGWDGAELLAVLAAAEVPSEHPTGAALVAAARERGLALRPAGSFEAVPGHGVTAEVGGRRVVVGNRALLDAEGIDATALEPAARAAAAAGATPLFAAVDGRAAGLAAVRDTVRPGAADAVARLRALGLEVWMLTGDHAATARAVAAEVGIAHVRAEVLPAGKADAVAELQRAGHVVAMVGDGINDAPALAQADLGVAIGTGTDVARAASDLTLVGGDLGGLVAALALSRRTVATIRQGLVWAFAYNVLLIPVAAGALYAWEGLLLDPVLASAAMATSSVSVVTNALRLRRFRPPATAAELLRPPLLARLRQGAYLAGVAVVALALGVGFTAASRTDAAERGMNGLLAWQAGMGMPMRPAMSVMEEAEVAPLSPHDAGMRVDVDVPADLAPGRPATLTVSVRDAATGALVTDVVRTHQVWMHMILTRSDLGTFAHIHPEPTGTPGVFAVTAELPTGGRYALHTEFRRQGQMADVLDARELTVPGAAPAAPLPADEVREHVVGGVRVRLDGEAHAGGRSDLAFRLTDPATGRPVTDLQPYLGAAGHVVVMAADGSTFGHRHAETEDGRGRPVLAVPATRFGPELDLHVRFDRPGVYRLWAQFRIGDGTVVTAPFTLRAEWARLPDAVRPAAAGRPG</sequence>
<dbReference type="EC" id="7.2.2.8" evidence="3"/>
<keyword evidence="13" id="KW-1278">Translocase</keyword>
<feature type="compositionally biased region" description="Low complexity" evidence="23">
    <location>
        <begin position="95"/>
        <end position="109"/>
    </location>
</feature>
<evidence type="ECO:0000256" key="12">
    <source>
        <dbReference type="ARBA" id="ARBA00022842"/>
    </source>
</evidence>
<dbReference type="PROSITE" id="PS50846">
    <property type="entry name" value="HMA_2"/>
    <property type="match status" value="1"/>
</dbReference>
<comment type="catalytic activity">
    <reaction evidence="19">
        <text>Cu(+)(in) + ATP + H2O = Cu(+)(out) + ADP + phosphate + H(+)</text>
        <dbReference type="Rhea" id="RHEA:25792"/>
        <dbReference type="ChEBI" id="CHEBI:15377"/>
        <dbReference type="ChEBI" id="CHEBI:15378"/>
        <dbReference type="ChEBI" id="CHEBI:30616"/>
        <dbReference type="ChEBI" id="CHEBI:43474"/>
        <dbReference type="ChEBI" id="CHEBI:49552"/>
        <dbReference type="ChEBI" id="CHEBI:456216"/>
        <dbReference type="EC" id="7.2.2.8"/>
    </reaction>
</comment>
<evidence type="ECO:0000256" key="3">
    <source>
        <dbReference type="ARBA" id="ARBA00012517"/>
    </source>
</evidence>
<evidence type="ECO:0000256" key="21">
    <source>
        <dbReference type="ARBA" id="ARBA00068364"/>
    </source>
</evidence>
<dbReference type="SUPFAM" id="SSF81665">
    <property type="entry name" value="Calcium ATPase, transmembrane domain M"/>
    <property type="match status" value="1"/>
</dbReference>
<feature type="transmembrane region" description="Helical" evidence="22">
    <location>
        <begin position="228"/>
        <end position="246"/>
    </location>
</feature>
<keyword evidence="12" id="KW-0460">Magnesium</keyword>
<comment type="caution">
    <text evidence="25">The sequence shown here is derived from an EMBL/GenBank/DDBJ whole genome shotgun (WGS) entry which is preliminary data.</text>
</comment>
<evidence type="ECO:0000256" key="11">
    <source>
        <dbReference type="ARBA" id="ARBA00022840"/>
    </source>
</evidence>
<evidence type="ECO:0000256" key="14">
    <source>
        <dbReference type="ARBA" id="ARBA00022989"/>
    </source>
</evidence>
<dbReference type="SUPFAM" id="SSF55008">
    <property type="entry name" value="HMA, heavy metal-associated domain"/>
    <property type="match status" value="1"/>
</dbReference>
<feature type="transmembrane region" description="Helical" evidence="22">
    <location>
        <begin position="380"/>
        <end position="402"/>
    </location>
</feature>
<keyword evidence="10" id="KW-0187">Copper transport</keyword>
<dbReference type="GO" id="GO:0005507">
    <property type="term" value="F:copper ion binding"/>
    <property type="evidence" value="ECO:0007669"/>
    <property type="project" value="TreeGrafter"/>
</dbReference>
<dbReference type="Pfam" id="PF00122">
    <property type="entry name" value="E1-E2_ATPase"/>
    <property type="match status" value="1"/>
</dbReference>
<dbReference type="InterPro" id="IPR027256">
    <property type="entry name" value="P-typ_ATPase_IB"/>
</dbReference>
<keyword evidence="16" id="KW-0406">Ion transport</keyword>
<dbReference type="NCBIfam" id="TIGR01525">
    <property type="entry name" value="ATPase-IB_hvy"/>
    <property type="match status" value="1"/>
</dbReference>
<comment type="subcellular location">
    <subcellularLocation>
        <location evidence="1">Cell membrane</location>
        <topology evidence="1">Multi-pass membrane protein</topology>
    </subcellularLocation>
</comment>
<dbReference type="FunFam" id="3.30.70.100:FF:000005">
    <property type="entry name" value="Copper-exporting P-type ATPase A"/>
    <property type="match status" value="1"/>
</dbReference>
<keyword evidence="15" id="KW-0186">Copper</keyword>
<dbReference type="AlphaFoldDB" id="A0A7J9UWL5"/>
<keyword evidence="7 22" id="KW-0812">Transmembrane</keyword>
<feature type="transmembrane region" description="Helical" evidence="22">
    <location>
        <begin position="134"/>
        <end position="153"/>
    </location>
</feature>
<feature type="domain" description="HMA" evidence="24">
    <location>
        <begin position="15"/>
        <end position="81"/>
    </location>
</feature>
<dbReference type="InterPro" id="IPR036412">
    <property type="entry name" value="HAD-like_sf"/>
</dbReference>
<dbReference type="Gene3D" id="3.30.70.100">
    <property type="match status" value="1"/>
</dbReference>
<evidence type="ECO:0000256" key="19">
    <source>
        <dbReference type="ARBA" id="ARBA00049289"/>
    </source>
</evidence>
<evidence type="ECO:0000256" key="10">
    <source>
        <dbReference type="ARBA" id="ARBA00022796"/>
    </source>
</evidence>
<feature type="transmembrane region" description="Helical" evidence="22">
    <location>
        <begin position="798"/>
        <end position="818"/>
    </location>
</feature>